<evidence type="ECO:0000313" key="2">
    <source>
        <dbReference type="EMBL" id="QEN06197.1"/>
    </source>
</evidence>
<dbReference type="Proteomes" id="UP000323824">
    <property type="component" value="Chromosome"/>
</dbReference>
<reference evidence="2 3" key="1">
    <citation type="submission" date="2019-02" db="EMBL/GenBank/DDBJ databases">
        <authorList>
            <person name="Fomenkov A."/>
            <person name="Dubinina G."/>
            <person name="Grabovich M."/>
            <person name="Vincze T."/>
            <person name="Roberts R.J."/>
        </authorList>
    </citation>
    <scope>NUCLEOTIDE SEQUENCE [LARGE SCALE GENOMIC DNA]</scope>
    <source>
        <strain evidence="2 3">P</strain>
    </source>
</reference>
<keyword evidence="3" id="KW-1185">Reference proteome</keyword>
<protein>
    <recommendedName>
        <fullName evidence="4">DUF304 domain-containing protein</fullName>
    </recommendedName>
</protein>
<organism evidence="2 3">
    <name type="scientific">Thiospirochaeta perfilievii</name>
    <dbReference type="NCBI Taxonomy" id="252967"/>
    <lineage>
        <taxon>Bacteria</taxon>
        <taxon>Pseudomonadati</taxon>
        <taxon>Spirochaetota</taxon>
        <taxon>Spirochaetia</taxon>
        <taxon>Spirochaetales</taxon>
        <taxon>Spirochaetaceae</taxon>
        <taxon>Thiospirochaeta</taxon>
    </lineage>
</organism>
<evidence type="ECO:0008006" key="4">
    <source>
        <dbReference type="Google" id="ProtNLM"/>
    </source>
</evidence>
<proteinExistence type="predicted"/>
<feature type="transmembrane region" description="Helical" evidence="1">
    <location>
        <begin position="25"/>
        <end position="58"/>
    </location>
</feature>
<dbReference type="AlphaFoldDB" id="A0A5C1QFL1"/>
<sequence length="167" mass="19323">MFDFDVVLSKKSDLEKTIIRLPRSFYIVFSLITVILFLSIVLYGASIFSISIFILSFISLTYRESWVFDKNSGLIISKVGIGFIYKTKTQKFENIELIELVEFTKGKNPTNMTNSKSSIFEKKYLSIKIHFTNGKDITLITTTARKKDYITLMLDEIESITQKKVER</sequence>
<dbReference type="KEGG" id="sper:EW093_16390"/>
<reference evidence="2 3" key="2">
    <citation type="submission" date="2019-09" db="EMBL/GenBank/DDBJ databases">
        <title>Complete Genome Sequence and Methylome Analysis of free living Spirochaetas.</title>
        <authorList>
            <person name="Leshcheva N."/>
            <person name="Mikheeva N."/>
        </authorList>
    </citation>
    <scope>NUCLEOTIDE SEQUENCE [LARGE SCALE GENOMIC DNA]</scope>
    <source>
        <strain evidence="2 3">P</strain>
    </source>
</reference>
<evidence type="ECO:0000256" key="1">
    <source>
        <dbReference type="SAM" id="Phobius"/>
    </source>
</evidence>
<keyword evidence="1" id="KW-0472">Membrane</keyword>
<dbReference type="RefSeq" id="WP_149569430.1">
    <property type="nucleotide sequence ID" value="NZ_CP035807.1"/>
</dbReference>
<accession>A0A5C1QFL1</accession>
<keyword evidence="1" id="KW-1133">Transmembrane helix</keyword>
<gene>
    <name evidence="2" type="ORF">EW093_16390</name>
</gene>
<keyword evidence="1" id="KW-0812">Transmembrane</keyword>
<name>A0A5C1QFL1_9SPIO</name>
<evidence type="ECO:0000313" key="3">
    <source>
        <dbReference type="Proteomes" id="UP000323824"/>
    </source>
</evidence>
<dbReference type="EMBL" id="CP035807">
    <property type="protein sequence ID" value="QEN06197.1"/>
    <property type="molecule type" value="Genomic_DNA"/>
</dbReference>